<dbReference type="RefSeq" id="WP_102588323.1">
    <property type="nucleotide sequence ID" value="NZ_BNAE01000003.1"/>
</dbReference>
<accession>A0A2N7UHP0</accession>
<dbReference type="Proteomes" id="UP000235547">
    <property type="component" value="Unassembled WGS sequence"/>
</dbReference>
<comment type="caution">
    <text evidence="2">The sequence shown here is derived from an EMBL/GenBank/DDBJ whole genome shotgun (WGS) entry which is preliminary data.</text>
</comment>
<reference evidence="2 3" key="1">
    <citation type="submission" date="2018-01" db="EMBL/GenBank/DDBJ databases">
        <title>Halomonas endophytica sp. nov., isolated from storage liquid in the stems of Populus euphratica.</title>
        <authorList>
            <person name="Chen C."/>
        </authorList>
    </citation>
    <scope>NUCLEOTIDE SEQUENCE [LARGE SCALE GENOMIC DNA]</scope>
    <source>
        <strain evidence="2 3">BZ-SZ-XJ27</strain>
    </source>
</reference>
<evidence type="ECO:0000313" key="2">
    <source>
        <dbReference type="EMBL" id="PMR79932.1"/>
    </source>
</evidence>
<proteinExistence type="predicted"/>
<evidence type="ECO:0000313" key="3">
    <source>
        <dbReference type="Proteomes" id="UP000235547"/>
    </source>
</evidence>
<protein>
    <submittedName>
        <fullName evidence="2">Uncharacterized protein</fullName>
    </submittedName>
</protein>
<feature type="compositionally biased region" description="Low complexity" evidence="1">
    <location>
        <begin position="117"/>
        <end position="130"/>
    </location>
</feature>
<dbReference type="EMBL" id="PNRG01000023">
    <property type="protein sequence ID" value="PMR79932.1"/>
    <property type="molecule type" value="Genomic_DNA"/>
</dbReference>
<dbReference type="OrthoDB" id="5740990at2"/>
<dbReference type="AlphaFoldDB" id="A0A2N7UHP0"/>
<name>A0A2N7UHP0_9GAMM</name>
<gene>
    <name evidence="2" type="ORF">C1H70_10700</name>
</gene>
<organism evidence="2 3">
    <name type="scientific">Halomonas urumqiensis</name>
    <dbReference type="NCBI Taxonomy" id="1684789"/>
    <lineage>
        <taxon>Bacteria</taxon>
        <taxon>Pseudomonadati</taxon>
        <taxon>Pseudomonadota</taxon>
        <taxon>Gammaproteobacteria</taxon>
        <taxon>Oceanospirillales</taxon>
        <taxon>Halomonadaceae</taxon>
        <taxon>Halomonas</taxon>
    </lineage>
</organism>
<feature type="region of interest" description="Disordered" evidence="1">
    <location>
        <begin position="89"/>
        <end position="136"/>
    </location>
</feature>
<keyword evidence="3" id="KW-1185">Reference proteome</keyword>
<evidence type="ECO:0000256" key="1">
    <source>
        <dbReference type="SAM" id="MobiDB-lite"/>
    </source>
</evidence>
<sequence>MKINVEFDLTPDEFRQALGLPDISAFQQDLLGHIQKQMESGVEGYDPMSLMQPFMQQSGMTQGLSQGLSQGLASFGNYQQMMLDMLRQAGQGTADKEAPASGSKGDTAATSEKKAASRSASKGTASASSRSSRKSG</sequence>